<feature type="disulfide bond" evidence="15">
    <location>
        <begin position="122"/>
        <end position="325"/>
    </location>
</feature>
<accession>A0A2G5EK68</accession>
<comment type="function">
    <text evidence="16">Removal of H(2)O(2), oxidation of toxic reductants, biosynthesis and degradation of lignin, suberization, auxin catabolism, response to environmental stresses such as wounding, pathogen attack and oxidative stress.</text>
</comment>
<dbReference type="InterPro" id="IPR019794">
    <property type="entry name" value="Peroxidases_AS"/>
</dbReference>
<dbReference type="STRING" id="218851.A0A2G5EK68"/>
<feature type="binding site" evidence="13">
    <location>
        <position position="195"/>
    </location>
    <ligand>
        <name>Ca(2+)</name>
        <dbReference type="ChEBI" id="CHEBI:29108"/>
        <label>2</label>
    </ligand>
</feature>
<feature type="binding site" evidence="13">
    <location>
        <position position="77"/>
    </location>
    <ligand>
        <name>Ca(2+)</name>
        <dbReference type="ChEBI" id="CHEBI:29108"/>
        <label>1</label>
    </ligand>
</feature>
<evidence type="ECO:0000256" key="11">
    <source>
        <dbReference type="PIRSR" id="PIRSR600823-1"/>
    </source>
</evidence>
<evidence type="ECO:0000256" key="13">
    <source>
        <dbReference type="PIRSR" id="PIRSR600823-3"/>
    </source>
</evidence>
<dbReference type="GO" id="GO:0042744">
    <property type="term" value="P:hydrogen peroxide catabolic process"/>
    <property type="evidence" value="ECO:0007669"/>
    <property type="project" value="UniProtKB-KW"/>
</dbReference>
<feature type="domain" description="Plant heme peroxidase family profile" evidence="17">
    <location>
        <begin position="26"/>
        <end position="329"/>
    </location>
</feature>
<comment type="catalytic activity">
    <reaction evidence="1 16">
        <text>2 a phenolic donor + H2O2 = 2 a phenolic radical donor + 2 H2O</text>
        <dbReference type="Rhea" id="RHEA:56136"/>
        <dbReference type="ChEBI" id="CHEBI:15377"/>
        <dbReference type="ChEBI" id="CHEBI:16240"/>
        <dbReference type="ChEBI" id="CHEBI:139520"/>
        <dbReference type="ChEBI" id="CHEBI:139521"/>
        <dbReference type="EC" id="1.11.1.7"/>
    </reaction>
</comment>
<comment type="subcellular location">
    <subcellularLocation>
        <location evidence="16">Secreted</location>
    </subcellularLocation>
</comment>
<dbReference type="PANTHER" id="PTHR31388">
    <property type="entry name" value="PEROXIDASE 72-RELATED"/>
    <property type="match status" value="1"/>
</dbReference>
<dbReference type="Proteomes" id="UP000230069">
    <property type="component" value="Unassembled WGS sequence"/>
</dbReference>
<dbReference type="InterPro" id="IPR000823">
    <property type="entry name" value="Peroxidase_pln"/>
</dbReference>
<feature type="chain" id="PRO_5013426893" description="Peroxidase" evidence="16">
    <location>
        <begin position="26"/>
        <end position="329"/>
    </location>
</feature>
<dbReference type="InterPro" id="IPR033905">
    <property type="entry name" value="Secretory_peroxidase"/>
</dbReference>
<feature type="binding site" evidence="13">
    <location>
        <position position="75"/>
    </location>
    <ligand>
        <name>Ca(2+)</name>
        <dbReference type="ChEBI" id="CHEBI:29108"/>
        <label>1</label>
    </ligand>
</feature>
<feature type="disulfide bond" evidence="15">
    <location>
        <begin position="36"/>
        <end position="116"/>
    </location>
</feature>
<evidence type="ECO:0000256" key="16">
    <source>
        <dbReference type="RuleBase" id="RU362060"/>
    </source>
</evidence>
<dbReference type="FunFam" id="1.10.420.10:FF:000001">
    <property type="entry name" value="Peroxidase"/>
    <property type="match status" value="1"/>
</dbReference>
<dbReference type="InterPro" id="IPR010255">
    <property type="entry name" value="Haem_peroxidase_sf"/>
</dbReference>
<comment type="similarity">
    <text evidence="2">Belongs to the peroxidase family. Ascorbate peroxidase subfamily.</text>
</comment>
<dbReference type="AlphaFoldDB" id="A0A2G5EK68"/>
<feature type="binding site" description="axial binding residue" evidence="13">
    <location>
        <position position="194"/>
    </location>
    <ligand>
        <name>heme b</name>
        <dbReference type="ChEBI" id="CHEBI:60344"/>
    </ligand>
    <ligandPart>
        <name>Fe</name>
        <dbReference type="ChEBI" id="CHEBI:18248"/>
    </ligandPart>
</feature>
<evidence type="ECO:0000256" key="14">
    <source>
        <dbReference type="PIRSR" id="PIRSR600823-4"/>
    </source>
</evidence>
<evidence type="ECO:0000256" key="7">
    <source>
        <dbReference type="ARBA" id="ARBA00023002"/>
    </source>
</evidence>
<evidence type="ECO:0000256" key="1">
    <source>
        <dbReference type="ARBA" id="ARBA00000189"/>
    </source>
</evidence>
<keyword evidence="16" id="KW-0376">Hydrogen peroxide</keyword>
<dbReference type="PROSITE" id="PS00436">
    <property type="entry name" value="PEROXIDASE_2"/>
    <property type="match status" value="1"/>
</dbReference>
<evidence type="ECO:0000256" key="6">
    <source>
        <dbReference type="ARBA" id="ARBA00022837"/>
    </source>
</evidence>
<evidence type="ECO:0000256" key="5">
    <source>
        <dbReference type="ARBA" id="ARBA00022723"/>
    </source>
</evidence>
<name>A0A2G5EK68_AQUCA</name>
<sequence>MGTSYAHFTVPVFCLLLFSSRLAFSQLDYNFYAYTCPHVENIVSYGLWKAIQKETRIAASLLRLHFHDCIVDGCDASILLDDTKNFNGEKNAGPNRGSARGYEVIDDIKAEVEKACPSTVSCADILTLAATQAVHCAGGSYWPVPLGRRDSTTASQKAANEQIPSPFESLENITAKFVSKGLDLNDVVVLSGAHTIGFAQCFTFRRRLFNFGGSGKPDPTLDSSMLKKLQTVCPNGDMTNTNNKIAPLDSQTINQFDNLYYKNVMSNTGLLESDQVLLQDPNSASMVQYYSMYPSLFSDDFATSMVKLGNVGVLTGEEGEIRKNCHFVN</sequence>
<feature type="binding site" evidence="13">
    <location>
        <position position="257"/>
    </location>
    <ligand>
        <name>Ca(2+)</name>
        <dbReference type="ChEBI" id="CHEBI:29108"/>
        <label>2</label>
    </ligand>
</feature>
<dbReference type="Gene3D" id="1.10.420.10">
    <property type="entry name" value="Peroxidase, domain 2"/>
    <property type="match status" value="1"/>
</dbReference>
<dbReference type="EMBL" id="KZ305024">
    <property type="protein sequence ID" value="PIA56155.1"/>
    <property type="molecule type" value="Genomic_DNA"/>
</dbReference>
<evidence type="ECO:0000256" key="4">
    <source>
        <dbReference type="ARBA" id="ARBA00022617"/>
    </source>
</evidence>
<evidence type="ECO:0000256" key="2">
    <source>
        <dbReference type="ARBA" id="ARBA00006873"/>
    </source>
</evidence>
<dbReference type="GO" id="GO:0020037">
    <property type="term" value="F:heme binding"/>
    <property type="evidence" value="ECO:0007669"/>
    <property type="project" value="UniProtKB-UniRule"/>
</dbReference>
<reference evidence="18 19" key="1">
    <citation type="submission" date="2017-09" db="EMBL/GenBank/DDBJ databases">
        <title>WGS assembly of Aquilegia coerulea Goldsmith.</title>
        <authorList>
            <person name="Hodges S."/>
            <person name="Kramer E."/>
            <person name="Nordborg M."/>
            <person name="Tomkins J."/>
            <person name="Borevitz J."/>
            <person name="Derieg N."/>
            <person name="Yan J."/>
            <person name="Mihaltcheva S."/>
            <person name="Hayes R.D."/>
            <person name="Rokhsar D."/>
        </authorList>
    </citation>
    <scope>NUCLEOTIDE SEQUENCE [LARGE SCALE GENOMIC DNA]</scope>
    <source>
        <strain evidence="19">cv. Goldsmith</strain>
    </source>
</reference>
<dbReference type="PROSITE" id="PS50873">
    <property type="entry name" value="PEROXIDASE_4"/>
    <property type="match status" value="1"/>
</dbReference>
<evidence type="ECO:0000256" key="10">
    <source>
        <dbReference type="ARBA" id="ARBA00023180"/>
    </source>
</evidence>
<dbReference type="Gene3D" id="1.10.520.10">
    <property type="match status" value="1"/>
</dbReference>
<dbReference type="InParanoid" id="A0A2G5EK68"/>
<keyword evidence="16" id="KW-0732">Signal</keyword>
<feature type="signal peptide" evidence="16">
    <location>
        <begin position="1"/>
        <end position="25"/>
    </location>
</feature>
<evidence type="ECO:0000313" key="18">
    <source>
        <dbReference type="EMBL" id="PIA56155.1"/>
    </source>
</evidence>
<organism evidence="18 19">
    <name type="scientific">Aquilegia coerulea</name>
    <name type="common">Rocky mountain columbine</name>
    <dbReference type="NCBI Taxonomy" id="218851"/>
    <lineage>
        <taxon>Eukaryota</taxon>
        <taxon>Viridiplantae</taxon>
        <taxon>Streptophyta</taxon>
        <taxon>Embryophyta</taxon>
        <taxon>Tracheophyta</taxon>
        <taxon>Spermatophyta</taxon>
        <taxon>Magnoliopsida</taxon>
        <taxon>Ranunculales</taxon>
        <taxon>Ranunculaceae</taxon>
        <taxon>Thalictroideae</taxon>
        <taxon>Aquilegia</taxon>
    </lineage>
</organism>
<keyword evidence="19" id="KW-1185">Reference proteome</keyword>
<keyword evidence="8 13" id="KW-0408">Iron</keyword>
<dbReference type="Pfam" id="PF00141">
    <property type="entry name" value="peroxidase"/>
    <property type="match status" value="1"/>
</dbReference>
<dbReference type="GO" id="GO:0005576">
    <property type="term" value="C:extracellular region"/>
    <property type="evidence" value="ECO:0007669"/>
    <property type="project" value="UniProtKB-SubCell"/>
</dbReference>
<keyword evidence="7 16" id="KW-0560">Oxidoreductase</keyword>
<evidence type="ECO:0000256" key="12">
    <source>
        <dbReference type="PIRSR" id="PIRSR600823-2"/>
    </source>
</evidence>
<feature type="active site" description="Proton acceptor" evidence="11">
    <location>
        <position position="67"/>
    </location>
</feature>
<feature type="binding site" evidence="13">
    <location>
        <position position="249"/>
    </location>
    <ligand>
        <name>Ca(2+)</name>
        <dbReference type="ChEBI" id="CHEBI:29108"/>
        <label>2</label>
    </ligand>
</feature>
<keyword evidence="9 15" id="KW-1015">Disulfide bond</keyword>
<dbReference type="FunCoup" id="A0A2G5EK68">
    <property type="interactions" value="101"/>
</dbReference>
<dbReference type="PANTHER" id="PTHR31388:SF34">
    <property type="entry name" value="PEROXIDASE 10"/>
    <property type="match status" value="1"/>
</dbReference>
<evidence type="ECO:0000259" key="17">
    <source>
        <dbReference type="PROSITE" id="PS50873"/>
    </source>
</evidence>
<comment type="cofactor">
    <cofactor evidence="13 16">
        <name>heme b</name>
        <dbReference type="ChEBI" id="CHEBI:60344"/>
    </cofactor>
    <text evidence="13 16">Binds 1 heme b (iron(II)-protoporphyrin IX) group per subunit.</text>
</comment>
<feature type="binding site" evidence="13">
    <location>
        <position position="73"/>
    </location>
    <ligand>
        <name>Ca(2+)</name>
        <dbReference type="ChEBI" id="CHEBI:29108"/>
        <label>1</label>
    </ligand>
</feature>
<proteinExistence type="inferred from homology"/>
<feature type="binding site" evidence="13">
    <location>
        <position position="71"/>
    </location>
    <ligand>
        <name>Ca(2+)</name>
        <dbReference type="ChEBI" id="CHEBI:29108"/>
        <label>1</label>
    </ligand>
</feature>
<keyword evidence="3 16" id="KW-0575">Peroxidase</keyword>
<dbReference type="GO" id="GO:0046872">
    <property type="term" value="F:metal ion binding"/>
    <property type="evidence" value="ECO:0007669"/>
    <property type="project" value="UniProtKB-UniRule"/>
</dbReference>
<evidence type="ECO:0000256" key="3">
    <source>
        <dbReference type="ARBA" id="ARBA00022559"/>
    </source>
</evidence>
<keyword evidence="5 13" id="KW-0479">Metal-binding</keyword>
<comment type="similarity">
    <text evidence="16">Belongs to the peroxidase family. Classical plant (class III) peroxidase subfamily.</text>
</comment>
<feature type="binding site" evidence="13">
    <location>
        <position position="68"/>
    </location>
    <ligand>
        <name>Ca(2+)</name>
        <dbReference type="ChEBI" id="CHEBI:29108"/>
        <label>1</label>
    </ligand>
</feature>
<keyword evidence="4 16" id="KW-0349">Heme</keyword>
<evidence type="ECO:0000256" key="8">
    <source>
        <dbReference type="ARBA" id="ARBA00023004"/>
    </source>
</evidence>
<dbReference type="FunFam" id="1.10.520.10:FF:000009">
    <property type="entry name" value="Peroxidase"/>
    <property type="match status" value="1"/>
</dbReference>
<protein>
    <recommendedName>
        <fullName evidence="16">Peroxidase</fullName>
        <ecNumber evidence="16">1.11.1.7</ecNumber>
    </recommendedName>
</protein>
<feature type="disulfide bond" evidence="15">
    <location>
        <begin position="69"/>
        <end position="74"/>
    </location>
</feature>
<feature type="binding site" evidence="13">
    <location>
        <position position="89"/>
    </location>
    <ligand>
        <name>Ca(2+)</name>
        <dbReference type="ChEBI" id="CHEBI:29108"/>
        <label>1</label>
    </ligand>
</feature>
<dbReference type="GO" id="GO:0140825">
    <property type="term" value="F:lactoperoxidase activity"/>
    <property type="evidence" value="ECO:0007669"/>
    <property type="project" value="UniProtKB-EC"/>
</dbReference>
<dbReference type="CDD" id="cd00693">
    <property type="entry name" value="secretory_peroxidase"/>
    <property type="match status" value="1"/>
</dbReference>
<gene>
    <name evidence="18" type="ORF">AQUCO_00700480v1</name>
</gene>
<dbReference type="GO" id="GO:0006979">
    <property type="term" value="P:response to oxidative stress"/>
    <property type="evidence" value="ECO:0007669"/>
    <property type="project" value="UniProtKB-UniRule"/>
</dbReference>
<evidence type="ECO:0000256" key="15">
    <source>
        <dbReference type="PIRSR" id="PIRSR600823-5"/>
    </source>
</evidence>
<keyword evidence="6 13" id="KW-0106">Calcium</keyword>
<keyword evidence="16" id="KW-0964">Secreted</keyword>
<dbReference type="InterPro" id="IPR002016">
    <property type="entry name" value="Haem_peroxidase"/>
</dbReference>
<dbReference type="PRINTS" id="PR00458">
    <property type="entry name" value="PEROXIDASE"/>
</dbReference>
<comment type="cofactor">
    <cofactor evidence="13 16">
        <name>Ca(2+)</name>
        <dbReference type="ChEBI" id="CHEBI:29108"/>
    </cofactor>
    <text evidence="13 16">Binds 2 calcium ions per subunit.</text>
</comment>
<feature type="binding site" evidence="12">
    <location>
        <position position="164"/>
    </location>
    <ligand>
        <name>substrate</name>
    </ligand>
</feature>
<evidence type="ECO:0000256" key="9">
    <source>
        <dbReference type="ARBA" id="ARBA00023157"/>
    </source>
</evidence>
<dbReference type="SUPFAM" id="SSF48113">
    <property type="entry name" value="Heme-dependent peroxidases"/>
    <property type="match status" value="1"/>
</dbReference>
<dbReference type="InterPro" id="IPR019793">
    <property type="entry name" value="Peroxidases_heam-ligand_BS"/>
</dbReference>
<dbReference type="OrthoDB" id="2113341at2759"/>
<feature type="disulfide bond" evidence="15">
    <location>
        <begin position="201"/>
        <end position="233"/>
    </location>
</feature>
<evidence type="ECO:0000313" key="19">
    <source>
        <dbReference type="Proteomes" id="UP000230069"/>
    </source>
</evidence>
<feature type="site" description="Transition state stabilizer" evidence="14">
    <location>
        <position position="63"/>
    </location>
</feature>
<dbReference type="PROSITE" id="PS00435">
    <property type="entry name" value="PEROXIDASE_1"/>
    <property type="match status" value="1"/>
</dbReference>
<dbReference type="EC" id="1.11.1.7" evidence="16"/>
<feature type="binding site" evidence="13">
    <location>
        <position position="252"/>
    </location>
    <ligand>
        <name>Ca(2+)</name>
        <dbReference type="ChEBI" id="CHEBI:29108"/>
        <label>2</label>
    </ligand>
</feature>
<dbReference type="PRINTS" id="PR00461">
    <property type="entry name" value="PLPEROXIDASE"/>
</dbReference>
<keyword evidence="10" id="KW-0325">Glycoprotein</keyword>